<name>A0A392NYM1_9FABA</name>
<dbReference type="InterPro" id="IPR001878">
    <property type="entry name" value="Znf_CCHC"/>
</dbReference>
<evidence type="ECO:0000256" key="2">
    <source>
        <dbReference type="SAM" id="MobiDB-lite"/>
    </source>
</evidence>
<reference evidence="4 5" key="1">
    <citation type="journal article" date="2018" name="Front. Plant Sci.">
        <title>Red Clover (Trifolium pratense) and Zigzag Clover (T. medium) - A Picture of Genomic Similarities and Differences.</title>
        <authorList>
            <person name="Dluhosova J."/>
            <person name="Istvanek J."/>
            <person name="Nedelnik J."/>
            <person name="Repkova J."/>
        </authorList>
    </citation>
    <scope>NUCLEOTIDE SEQUENCE [LARGE SCALE GENOMIC DNA]</scope>
    <source>
        <strain evidence="5">cv. 10/8</strain>
        <tissue evidence="4">Leaf</tissue>
    </source>
</reference>
<organism evidence="4 5">
    <name type="scientific">Trifolium medium</name>
    <dbReference type="NCBI Taxonomy" id="97028"/>
    <lineage>
        <taxon>Eukaryota</taxon>
        <taxon>Viridiplantae</taxon>
        <taxon>Streptophyta</taxon>
        <taxon>Embryophyta</taxon>
        <taxon>Tracheophyta</taxon>
        <taxon>Spermatophyta</taxon>
        <taxon>Magnoliopsida</taxon>
        <taxon>eudicotyledons</taxon>
        <taxon>Gunneridae</taxon>
        <taxon>Pentapetalae</taxon>
        <taxon>rosids</taxon>
        <taxon>fabids</taxon>
        <taxon>Fabales</taxon>
        <taxon>Fabaceae</taxon>
        <taxon>Papilionoideae</taxon>
        <taxon>50 kb inversion clade</taxon>
        <taxon>NPAAA clade</taxon>
        <taxon>Hologalegina</taxon>
        <taxon>IRL clade</taxon>
        <taxon>Trifolieae</taxon>
        <taxon>Trifolium</taxon>
    </lineage>
</organism>
<dbReference type="PANTHER" id="PTHR47481">
    <property type="match status" value="1"/>
</dbReference>
<evidence type="ECO:0000259" key="3">
    <source>
        <dbReference type="PROSITE" id="PS50158"/>
    </source>
</evidence>
<dbReference type="Proteomes" id="UP000265520">
    <property type="component" value="Unassembled WGS sequence"/>
</dbReference>
<keyword evidence="1" id="KW-0479">Metal-binding</keyword>
<dbReference type="AlphaFoldDB" id="A0A392NYM1"/>
<comment type="caution">
    <text evidence="4">The sequence shown here is derived from an EMBL/GenBank/DDBJ whole genome shotgun (WGS) entry which is preliminary data.</text>
</comment>
<sequence length="283" mass="32040">MEPNESVSEYFNRIQQVSNAMKGCGEEISDYTIVSKIMRTLSYKFDTIAVAIEESKDLSDMKVEELQCILEAHEQRVNERHKDRDSEQALQTQSSNKNGWNKGKGKNKYKNQYSQQECSKKEQEKSESSKNDGNGKGKKPMNKKHIQCYNCQKYGHFASECKGEKVPRQYNNEESKANVAENDNGSDRDSSLLQMMATVSEEKMASGACFLDKEGSNHMTDHHEMIAEFPRTQMLDKIYEDCMVGKQTRNAFTKALSLRSANVLEVVHTGVYGPVDVKSLGGN</sequence>
<feature type="region of interest" description="Disordered" evidence="2">
    <location>
        <begin position="76"/>
        <end position="142"/>
    </location>
</feature>
<keyword evidence="1" id="KW-0863">Zinc-finger</keyword>
<evidence type="ECO:0000313" key="5">
    <source>
        <dbReference type="Proteomes" id="UP000265520"/>
    </source>
</evidence>
<dbReference type="Gene3D" id="4.10.60.10">
    <property type="entry name" value="Zinc finger, CCHC-type"/>
    <property type="match status" value="1"/>
</dbReference>
<dbReference type="GO" id="GO:0003676">
    <property type="term" value="F:nucleic acid binding"/>
    <property type="evidence" value="ECO:0007669"/>
    <property type="project" value="InterPro"/>
</dbReference>
<protein>
    <submittedName>
        <fullName evidence="4">Retrovirus-related Pol polyprotein from transposon TNT 1-101</fullName>
    </submittedName>
</protein>
<feature type="compositionally biased region" description="Basic and acidic residues" evidence="2">
    <location>
        <begin position="76"/>
        <end position="87"/>
    </location>
</feature>
<dbReference type="Pfam" id="PF00098">
    <property type="entry name" value="zf-CCHC"/>
    <property type="match status" value="1"/>
</dbReference>
<feature type="domain" description="CCHC-type" evidence="3">
    <location>
        <begin position="148"/>
        <end position="162"/>
    </location>
</feature>
<feature type="non-terminal residue" evidence="4">
    <location>
        <position position="283"/>
    </location>
</feature>
<feature type="compositionally biased region" description="Basic and acidic residues" evidence="2">
    <location>
        <begin position="118"/>
        <end position="135"/>
    </location>
</feature>
<dbReference type="EMBL" id="LXQA010054605">
    <property type="protein sequence ID" value="MCI04196.1"/>
    <property type="molecule type" value="Genomic_DNA"/>
</dbReference>
<dbReference type="PROSITE" id="PS50158">
    <property type="entry name" value="ZF_CCHC"/>
    <property type="match status" value="1"/>
</dbReference>
<keyword evidence="5" id="KW-1185">Reference proteome</keyword>
<dbReference type="Pfam" id="PF14223">
    <property type="entry name" value="Retrotran_gag_2"/>
    <property type="match status" value="1"/>
</dbReference>
<dbReference type="PANTHER" id="PTHR47481:SF7">
    <property type="entry name" value="CCHC-TYPE DOMAIN-CONTAINING PROTEIN"/>
    <property type="match status" value="1"/>
</dbReference>
<dbReference type="SMART" id="SM00343">
    <property type="entry name" value="ZnF_C2HC"/>
    <property type="match status" value="1"/>
</dbReference>
<evidence type="ECO:0000313" key="4">
    <source>
        <dbReference type="EMBL" id="MCI04196.1"/>
    </source>
</evidence>
<dbReference type="InterPro" id="IPR036875">
    <property type="entry name" value="Znf_CCHC_sf"/>
</dbReference>
<dbReference type="GO" id="GO:0008270">
    <property type="term" value="F:zinc ion binding"/>
    <property type="evidence" value="ECO:0007669"/>
    <property type="project" value="UniProtKB-KW"/>
</dbReference>
<keyword evidence="1" id="KW-0862">Zinc</keyword>
<evidence type="ECO:0000256" key="1">
    <source>
        <dbReference type="PROSITE-ProRule" id="PRU00047"/>
    </source>
</evidence>
<accession>A0A392NYM1</accession>
<proteinExistence type="predicted"/>
<dbReference type="SUPFAM" id="SSF57756">
    <property type="entry name" value="Retrovirus zinc finger-like domains"/>
    <property type="match status" value="1"/>
</dbReference>